<gene>
    <name evidence="1" type="ORF">OWV82_012593</name>
</gene>
<comment type="caution">
    <text evidence="1">The sequence shown here is derived from an EMBL/GenBank/DDBJ whole genome shotgun (WGS) entry which is preliminary data.</text>
</comment>
<dbReference type="EMBL" id="CM051400">
    <property type="protein sequence ID" value="KAJ4714057.1"/>
    <property type="molecule type" value="Genomic_DNA"/>
</dbReference>
<sequence length="1710" mass="195085">MRRWRSTITGGRYNSTLEQEVDPQVDLAQSMQERARIVPTEVLYRTRRDNPHHMVYTHRSEESVLVTDGNQLDRTFIQPESLEALQRSGYSFIHVGILQFRVQILHRAEEGTMAMVVFRDNRWQGDQAIFATMEIDLTKGYLMVYVIPDTMMTVGDFARNIGISVQTRGYSNWQNGEANLLITRGMTGRLSNTPNVAFAYQVDGAVDYLISHGVKAIAGKKYDPSRLRGQQWVMRPPRLDITPIQPQTAETRTLIDGSVSIRFGDYQASTSRPPRYNEEDEEAASTEEEIIAVWMIGPEEQPDDTDRVKVWEESCSGNGRFYRYYTAPPQHVGEIIATGWGSDDDSDELELEVQQFLETLEHEDDADMHPEHQEFLDGLTDGLTTWSIDSYTEGGGEEQLIATFGEMEYPTLRRIVEENRNQAQDEGPSPSLKRDQQVYSHSEVVDYNPPADIAMTPVGYPPATNLEIPAQPQYDGARPRGSFKGSKYNEWWQLPSAQTNTGAIFVMPRQIGLFHDVFDRWESITKNYVTMQGITDATEKVEFIENLLGEMEKQTWIQWRMMYPTEFETIITRAEGREGTQNILSQIRRVFSLEDPATGTTHIQDQAYRDLERLTCNNVKDLVQYLNDFGRLAAKTGRMFLNTELSDKLWLKMPGDIGQRMKMAFNAKFPGNQIGVFPRILYAYQFMEQECKNAAFQRSLKNLAFCKDIPLPGYYAESSKSRYGARKSTTYKGKAHSTHARIEKKKHLVRNRRCKCYLCGDEGHFARECPNERRNVRRVAVFENLALPDDYEIVSVQDGEEESDAIYSLSENENGVDLEPVVGAATEETCFMFREEDNSYWVGKGGYLAYKRVTKAQYECKHTWAHNKEVEAQWINCSFCKRPTNRKCRAHCPKCRLTTCEMCADPFYSGGKWSSTRKKEEDRLAKDLEKERARQEKIDAEREASSSKGKEVLEEIKEESSDEEISAYWESESTVKVRTIAAAAGEPEQKVKEEKPVRENNNLYNMTVEVDIPGVPKFSLRAILDTGATVCCVDSKALPKEAIEDNTFEVHFRGINSKQSVNKKMKYGRMSVGGHNFRIPYTYTFPMDLGGKIQFILGCNFIRSMYGGVRLEGNTVTFYKNITAIDTKTVAVLEELEEEDLQLYNLAVLPQKGGEAFERKNRRLIEELKNQAIFQRKMDQCFKGTEKFIAVYIDDILVFSKNEEEHAGHVRKMLEIVKSNGLILSPTKMCLAQRSVEFLGAIITGGKLQLQPHIIKKVVQFDKPSLETTKGLRGFLGLLNYARAYIPNLGRLLSPLYAKTSPTGERRFSKEDWKLVSNIQTEVQKLPDLNLPPEECCIIIETDGCIDGWGAVCKWKKKRADSRNTEMVCAYGSGKFENPKSTIDAEITAVIKALESFKIYYLDKQCLVIRTDCQAIVSFFNKSCNHKPSRVRWVSLVDYITRMGLEVKFEHIDGKENQLADVLSRLISMFIFSGEQERCQALAGDVDNGLRELQECPPSIREEMKSQLINYLTRNIHISWPMMDSCNRKGCRWKEEGAYHLTYQTPLQDSALTSKMRLPREPSLLSVTMQESYLQRRPTSGHKQPVTTGQLTGCLPYISHDKDWTRHAQLLKERWKGNQASTSKGGKWWTHMFSGFTDKAKLSLNYCMCKCAVSAPSLNNCFCKCATSALGVKSHVSKESNELAMGPYAYPHSSMISLFKCQVAHCKTQA</sequence>
<accession>A0ACC1XT41</accession>
<evidence type="ECO:0000313" key="2">
    <source>
        <dbReference type="Proteomes" id="UP001164539"/>
    </source>
</evidence>
<name>A0ACC1XT41_MELAZ</name>
<proteinExistence type="predicted"/>
<keyword evidence="2" id="KW-1185">Reference proteome</keyword>
<organism evidence="1 2">
    <name type="scientific">Melia azedarach</name>
    <name type="common">Chinaberry tree</name>
    <dbReference type="NCBI Taxonomy" id="155640"/>
    <lineage>
        <taxon>Eukaryota</taxon>
        <taxon>Viridiplantae</taxon>
        <taxon>Streptophyta</taxon>
        <taxon>Embryophyta</taxon>
        <taxon>Tracheophyta</taxon>
        <taxon>Spermatophyta</taxon>
        <taxon>Magnoliopsida</taxon>
        <taxon>eudicotyledons</taxon>
        <taxon>Gunneridae</taxon>
        <taxon>Pentapetalae</taxon>
        <taxon>rosids</taxon>
        <taxon>malvids</taxon>
        <taxon>Sapindales</taxon>
        <taxon>Meliaceae</taxon>
        <taxon>Melia</taxon>
    </lineage>
</organism>
<protein>
    <submittedName>
        <fullName evidence="1">ORFIII-like polyprotein</fullName>
    </submittedName>
</protein>
<reference evidence="1 2" key="1">
    <citation type="journal article" date="2023" name="Science">
        <title>Complex scaffold remodeling in plant triterpene biosynthesis.</title>
        <authorList>
            <person name="De La Pena R."/>
            <person name="Hodgson H."/>
            <person name="Liu J.C."/>
            <person name="Stephenson M.J."/>
            <person name="Martin A.C."/>
            <person name="Owen C."/>
            <person name="Harkess A."/>
            <person name="Leebens-Mack J."/>
            <person name="Jimenez L.E."/>
            <person name="Osbourn A."/>
            <person name="Sattely E.S."/>
        </authorList>
    </citation>
    <scope>NUCLEOTIDE SEQUENCE [LARGE SCALE GENOMIC DNA]</scope>
    <source>
        <strain evidence="2">cv. JPN11</strain>
        <tissue evidence="1">Leaf</tissue>
    </source>
</reference>
<dbReference type="Proteomes" id="UP001164539">
    <property type="component" value="Chromosome 7"/>
</dbReference>
<evidence type="ECO:0000313" key="1">
    <source>
        <dbReference type="EMBL" id="KAJ4714057.1"/>
    </source>
</evidence>